<evidence type="ECO:0000313" key="2">
    <source>
        <dbReference type="Proteomes" id="UP000554482"/>
    </source>
</evidence>
<protein>
    <submittedName>
        <fullName evidence="1">Uncharacterized protein</fullName>
    </submittedName>
</protein>
<sequence>MDPGTTRTPNPNPVAKEVLKQTLHLSKEIILMWDRKSLILSVAALGDKFYRCVDLDDQLLLGDRVDRHSPQLYLKLN</sequence>
<comment type="caution">
    <text evidence="1">The sequence shown here is derived from an EMBL/GenBank/DDBJ whole genome shotgun (WGS) entry which is preliminary data.</text>
</comment>
<reference evidence="1 2" key="1">
    <citation type="submission" date="2020-06" db="EMBL/GenBank/DDBJ databases">
        <title>Transcriptomic and genomic resources for Thalictrum thalictroides and T. hernandezii: Facilitating candidate gene discovery in an emerging model plant lineage.</title>
        <authorList>
            <person name="Arias T."/>
            <person name="Riano-Pachon D.M."/>
            <person name="Di Stilio V.S."/>
        </authorList>
    </citation>
    <scope>NUCLEOTIDE SEQUENCE [LARGE SCALE GENOMIC DNA]</scope>
    <source>
        <strain evidence="2">cv. WT478/WT964</strain>
        <tissue evidence="1">Leaves</tissue>
    </source>
</reference>
<dbReference type="AlphaFoldDB" id="A0A7J6UX10"/>
<gene>
    <name evidence="1" type="ORF">FRX31_033702</name>
</gene>
<organism evidence="1 2">
    <name type="scientific">Thalictrum thalictroides</name>
    <name type="common">Rue-anemone</name>
    <name type="synonym">Anemone thalictroides</name>
    <dbReference type="NCBI Taxonomy" id="46969"/>
    <lineage>
        <taxon>Eukaryota</taxon>
        <taxon>Viridiplantae</taxon>
        <taxon>Streptophyta</taxon>
        <taxon>Embryophyta</taxon>
        <taxon>Tracheophyta</taxon>
        <taxon>Spermatophyta</taxon>
        <taxon>Magnoliopsida</taxon>
        <taxon>Ranunculales</taxon>
        <taxon>Ranunculaceae</taxon>
        <taxon>Thalictroideae</taxon>
        <taxon>Thalictrum</taxon>
    </lineage>
</organism>
<name>A0A7J6UX10_THATH</name>
<proteinExistence type="predicted"/>
<dbReference type="Proteomes" id="UP000554482">
    <property type="component" value="Unassembled WGS sequence"/>
</dbReference>
<dbReference type="EMBL" id="JABWDY010042344">
    <property type="protein sequence ID" value="KAF5176712.1"/>
    <property type="molecule type" value="Genomic_DNA"/>
</dbReference>
<keyword evidence="2" id="KW-1185">Reference proteome</keyword>
<accession>A0A7J6UX10</accession>
<evidence type="ECO:0000313" key="1">
    <source>
        <dbReference type="EMBL" id="KAF5176712.1"/>
    </source>
</evidence>